<feature type="binding site" evidence="8">
    <location>
        <position position="772"/>
    </location>
    <ligand>
        <name>substrate</name>
    </ligand>
</feature>
<accession>A0A1F5PKM1</accession>
<dbReference type="InterPro" id="IPR036676">
    <property type="entry name" value="PurM-like_C_sf"/>
</dbReference>
<dbReference type="Gene3D" id="3.30.1280.10">
    <property type="entry name" value="Phosphoribosylformylglycinamidine synthase subunit PurS"/>
    <property type="match status" value="1"/>
</dbReference>
<dbReference type="InterPro" id="IPR016188">
    <property type="entry name" value="PurM-like_N"/>
</dbReference>
<keyword evidence="5 8" id="KW-0658">Purine biosynthesis</keyword>
<gene>
    <name evidence="8" type="primary">purL</name>
    <name evidence="12" type="ORF">A3E29_03485</name>
</gene>
<dbReference type="Gene3D" id="3.90.650.10">
    <property type="entry name" value="PurM-like C-terminal domain"/>
    <property type="match status" value="2"/>
</dbReference>
<keyword evidence="1 8" id="KW-0963">Cytoplasm</keyword>
<feature type="domain" description="PurM-like C-terminal" evidence="10">
    <location>
        <begin position="434"/>
        <end position="587"/>
    </location>
</feature>
<comment type="catalytic activity">
    <reaction evidence="8">
        <text>N(2)-formyl-N(1)-(5-phospho-beta-D-ribosyl)glycinamide + L-glutamine + ATP + H2O = 2-formamido-N(1)-(5-O-phospho-beta-D-ribosyl)acetamidine + L-glutamate + ADP + phosphate + H(+)</text>
        <dbReference type="Rhea" id="RHEA:17129"/>
        <dbReference type="ChEBI" id="CHEBI:15377"/>
        <dbReference type="ChEBI" id="CHEBI:15378"/>
        <dbReference type="ChEBI" id="CHEBI:29985"/>
        <dbReference type="ChEBI" id="CHEBI:30616"/>
        <dbReference type="ChEBI" id="CHEBI:43474"/>
        <dbReference type="ChEBI" id="CHEBI:58359"/>
        <dbReference type="ChEBI" id="CHEBI:147286"/>
        <dbReference type="ChEBI" id="CHEBI:147287"/>
        <dbReference type="ChEBI" id="CHEBI:456216"/>
        <dbReference type="EC" id="6.3.5.3"/>
    </reaction>
</comment>
<dbReference type="Proteomes" id="UP000177682">
    <property type="component" value="Unassembled WGS sequence"/>
</dbReference>
<evidence type="ECO:0000256" key="4">
    <source>
        <dbReference type="ARBA" id="ARBA00022741"/>
    </source>
</evidence>
<dbReference type="HAMAP" id="MF_00420">
    <property type="entry name" value="PurL_2"/>
    <property type="match status" value="1"/>
</dbReference>
<dbReference type="InterPro" id="IPR041609">
    <property type="entry name" value="PurL_linker"/>
</dbReference>
<dbReference type="Pfam" id="PF18072">
    <property type="entry name" value="FGAR-AT_linker"/>
    <property type="match status" value="1"/>
</dbReference>
<dbReference type="EC" id="6.3.5.3" evidence="8"/>
<evidence type="ECO:0000313" key="13">
    <source>
        <dbReference type="Proteomes" id="UP000177682"/>
    </source>
</evidence>
<keyword evidence="2 8" id="KW-0436">Ligase</keyword>
<proteinExistence type="inferred from homology"/>
<feature type="domain" description="PurM-like C-terminal" evidence="10">
    <location>
        <begin position="819"/>
        <end position="964"/>
    </location>
</feature>
<evidence type="ECO:0000259" key="10">
    <source>
        <dbReference type="Pfam" id="PF02769"/>
    </source>
</evidence>
<reference evidence="12 13" key="1">
    <citation type="journal article" date="2016" name="Nat. Commun.">
        <title>Thousands of microbial genomes shed light on interconnected biogeochemical processes in an aquifer system.</title>
        <authorList>
            <person name="Anantharaman K."/>
            <person name="Brown C.T."/>
            <person name="Hug L.A."/>
            <person name="Sharon I."/>
            <person name="Castelle C.J."/>
            <person name="Probst A.J."/>
            <person name="Thomas B.C."/>
            <person name="Singh A."/>
            <person name="Wilkins M.J."/>
            <person name="Karaoz U."/>
            <person name="Brodie E.L."/>
            <person name="Williams K.H."/>
            <person name="Hubbard S.S."/>
            <person name="Banfield J.F."/>
        </authorList>
    </citation>
    <scope>NUCLEOTIDE SEQUENCE [LARGE SCALE GENOMIC DNA]</scope>
</reference>
<sequence>MATRLDIKFKVPDTRGWVKQANFENLGLKGKIKRVLVVDSYMVDAALTAAQTRQIGQSLANPLTEEITINASKPQGRFDWVIEIGFLPGVTDNVGATAAEAASDLLGKKFKASESIYSSQLFFITGKLTEDEVDKIAGSLHNPLIQRAQIKNYRQFVRDRGLGRVVPKVALRPGKLVRQVNLNVPDEELVKIGKQGIANPDGSRRGPLALSLPYMKAIQKQFAFLKRNPTDVELEALAQTWSEHCKHTIFANPLDEIKDGLYKTYIKRATEIIRQKKGDKDFCASVFTDNSGAIEFDQNYLITHKVETHNTPSALDPFGGAITGIVGVNRDTIGFGLGAKPVINTYGFCFADPRDRRPLYRDSNLTQKILPPKRIMEGVIRGINVGGNCSGVPTALGFMLFDDSYRGKPMVFAGTVGLIPKRARGLKLYEKQARPGDYIVMVGGRVGQDGIHGATFSSEGIDAGSPATAVQIGDPITQKKFSDALVKEARDLGLYRSITDNGAGGLSSSVPEMAKESGGCLVWLDKVPLKYPGLEPWKIWISESQERMTLAVPKNKWLKLKKLLQARGSEATVIGLFTDSGRCVVKHKRQTLIDLTMEFLHHGLPKLQLKSQAVKVVGSAGPLRPVKDYGPELLKMLGRLNLASTEFVSTQYDHEVQGTSVLKPLQGPGRVSGDCAVSKPLLTSNRGVVLSYGINPSYAELDSYRMAGAAIDTAIRNAVAAGADPEMLALLDNFCWCSSTDPKRLFQLKEAVRSCFDHVLLYETPFISGKDSMFNDFSGFDQKGRPVTISILPTLLITSIGVIPDVTKVVSLDAKTPKDLVYLLGRTDDELGGSEYMAMVSEELGEKFTGQNVPQVDCLRNRKLYSDFYKCVQKDLIASSISVGRGGLALALAKTALGGKLGSKVDLAALPGQAASSQQRLFSESQGRLLVTINPKNQSEFEALMAGNSSALMGQVTDTDSIQIQNGRQTVAKLSLAEAHKAYKSAFKGY</sequence>
<organism evidence="12 13">
    <name type="scientific">Candidatus Doudnabacteria bacterium RIFCSPHIGHO2_12_FULL_48_16</name>
    <dbReference type="NCBI Taxonomy" id="1817838"/>
    <lineage>
        <taxon>Bacteria</taxon>
        <taxon>Candidatus Doudnaibacteriota</taxon>
    </lineage>
</organism>
<dbReference type="PANTHER" id="PTHR43555">
    <property type="entry name" value="PHOSPHORIBOSYLFORMYLGLYCINAMIDINE SYNTHASE SUBUNIT PURL"/>
    <property type="match status" value="1"/>
</dbReference>
<protein>
    <recommendedName>
        <fullName evidence="8">Phosphoribosylformylglycinamidine synthase subunit PurL</fullName>
        <shortName evidence="8">FGAM synthase</shortName>
        <ecNumber evidence="8">6.3.5.3</ecNumber>
    </recommendedName>
    <alternativeName>
        <fullName evidence="8">Formylglycinamide ribonucleotide amidotransferase subunit II</fullName>
        <shortName evidence="8">FGAR amidotransferase II</shortName>
        <shortName evidence="8">FGAR-AT II</shortName>
    </alternativeName>
    <alternativeName>
        <fullName evidence="8">Glutamine amidotransferase PurL</fullName>
    </alternativeName>
    <alternativeName>
        <fullName evidence="8">Phosphoribosylformylglycinamidine synthase subunit II</fullName>
    </alternativeName>
</protein>
<evidence type="ECO:0000256" key="2">
    <source>
        <dbReference type="ARBA" id="ARBA00022598"/>
    </source>
</evidence>
<dbReference type="CDD" id="cd02203">
    <property type="entry name" value="PurL_repeat1"/>
    <property type="match status" value="1"/>
</dbReference>
<evidence type="ECO:0000313" key="12">
    <source>
        <dbReference type="EMBL" id="OGE90409.1"/>
    </source>
</evidence>
<feature type="binding site" evidence="8">
    <location>
        <begin position="543"/>
        <end position="545"/>
    </location>
    <ligand>
        <name>substrate</name>
    </ligand>
</feature>
<evidence type="ECO:0000256" key="3">
    <source>
        <dbReference type="ARBA" id="ARBA00022723"/>
    </source>
</evidence>
<dbReference type="Gene3D" id="1.10.8.750">
    <property type="entry name" value="Phosphoribosylformylglycinamidine synthase, linker domain"/>
    <property type="match status" value="1"/>
</dbReference>
<comment type="pathway">
    <text evidence="8">Purine metabolism; IMP biosynthesis via de novo pathway; 5-amino-1-(5-phospho-D-ribosyl)imidazole from N(2)-formyl-N(1)-(5-phospho-D-ribosyl)glycinamide: step 1/2.</text>
</comment>
<evidence type="ECO:0000256" key="8">
    <source>
        <dbReference type="HAMAP-Rule" id="MF_00420"/>
    </source>
</evidence>
<dbReference type="GO" id="GO:0005524">
    <property type="term" value="F:ATP binding"/>
    <property type="evidence" value="ECO:0007669"/>
    <property type="project" value="UniProtKB-UniRule"/>
</dbReference>
<comment type="subcellular location">
    <subcellularLocation>
        <location evidence="8">Cytoplasm</location>
    </subcellularLocation>
</comment>
<dbReference type="Pfam" id="PF02769">
    <property type="entry name" value="AIRS_C"/>
    <property type="match status" value="2"/>
</dbReference>
<feature type="domain" description="Phosphoribosylformylglycinamidine synthase linker" evidence="11">
    <location>
        <begin position="205"/>
        <end position="247"/>
    </location>
</feature>
<evidence type="ECO:0000256" key="6">
    <source>
        <dbReference type="ARBA" id="ARBA00022840"/>
    </source>
</evidence>
<dbReference type="EMBL" id="MFEY01000007">
    <property type="protein sequence ID" value="OGE90409.1"/>
    <property type="molecule type" value="Genomic_DNA"/>
</dbReference>
<keyword evidence="7 8" id="KW-0460">Magnesium</keyword>
<dbReference type="Gene3D" id="3.30.1330.10">
    <property type="entry name" value="PurM-like, N-terminal domain"/>
    <property type="match status" value="2"/>
</dbReference>
<comment type="caution">
    <text evidence="8">Lacks conserved residue(s) required for the propagation of feature annotation.</text>
</comment>
<feature type="binding site" evidence="8">
    <location>
        <position position="769"/>
    </location>
    <ligand>
        <name>ATP</name>
        <dbReference type="ChEBI" id="CHEBI:30616"/>
    </ligand>
</feature>
<dbReference type="GO" id="GO:0006189">
    <property type="term" value="P:'de novo' IMP biosynthetic process"/>
    <property type="evidence" value="ECO:0007669"/>
    <property type="project" value="UniProtKB-UniRule"/>
</dbReference>
<evidence type="ECO:0000259" key="11">
    <source>
        <dbReference type="Pfam" id="PF18072"/>
    </source>
</evidence>
<feature type="binding site" evidence="8">
    <location>
        <position position="471"/>
    </location>
    <ligand>
        <name>substrate</name>
    </ligand>
</feature>
<keyword evidence="4 8" id="KW-0547">Nucleotide-binding</keyword>
<dbReference type="Pfam" id="PF00586">
    <property type="entry name" value="AIRS"/>
    <property type="match status" value="2"/>
</dbReference>
<evidence type="ECO:0000256" key="5">
    <source>
        <dbReference type="ARBA" id="ARBA00022755"/>
    </source>
</evidence>
<comment type="similarity">
    <text evidence="8">Belongs to the FGAMS family.</text>
</comment>
<keyword evidence="3 8" id="KW-0479">Metal-binding</keyword>
<dbReference type="GO" id="GO:0005737">
    <property type="term" value="C:cytoplasm"/>
    <property type="evidence" value="ECO:0007669"/>
    <property type="project" value="UniProtKB-SubCell"/>
</dbReference>
<dbReference type="CDD" id="cd02204">
    <property type="entry name" value="PurL_repeat2"/>
    <property type="match status" value="1"/>
</dbReference>
<feature type="binding site" evidence="8">
    <location>
        <position position="330"/>
    </location>
    <ligand>
        <name>substrate</name>
    </ligand>
</feature>
<dbReference type="GO" id="GO:0004642">
    <property type="term" value="F:phosphoribosylformylglycinamidine synthase activity"/>
    <property type="evidence" value="ECO:0007669"/>
    <property type="project" value="UniProtKB-UniRule"/>
</dbReference>
<feature type="active site" description="Proton acceptor" evidence="8">
    <location>
        <position position="309"/>
    </location>
</feature>
<dbReference type="InterPro" id="IPR036921">
    <property type="entry name" value="PurM-like_N_sf"/>
</dbReference>
<dbReference type="InterPro" id="IPR010074">
    <property type="entry name" value="PRibForGlyAmidine_synth_PurL"/>
</dbReference>
<keyword evidence="6 8" id="KW-0067">ATP-binding</keyword>
<feature type="binding site" evidence="8">
    <location>
        <position position="331"/>
    </location>
    <ligand>
        <name>Mg(2+)</name>
        <dbReference type="ChEBI" id="CHEBI:18420"/>
        <label>2</label>
    </ligand>
</feature>
<evidence type="ECO:0000259" key="9">
    <source>
        <dbReference type="Pfam" id="PF00586"/>
    </source>
</evidence>
<dbReference type="AlphaFoldDB" id="A0A1F5PKM1"/>
<comment type="subunit">
    <text evidence="8">Monomer. Part of the FGAM synthase complex composed of 1 PurL, 1 PurQ and 2 PurS subunits.</text>
</comment>
<evidence type="ECO:0000256" key="1">
    <source>
        <dbReference type="ARBA" id="ARBA00022490"/>
    </source>
</evidence>
<dbReference type="GO" id="GO:0000287">
    <property type="term" value="F:magnesium ion binding"/>
    <property type="evidence" value="ECO:0007669"/>
    <property type="project" value="UniProtKB-UniRule"/>
</dbReference>
<feature type="binding site" evidence="8">
    <location>
        <position position="732"/>
    </location>
    <ligand>
        <name>ATP</name>
        <dbReference type="ChEBI" id="CHEBI:30616"/>
    </ligand>
</feature>
<dbReference type="SUPFAM" id="SSF56042">
    <property type="entry name" value="PurM C-terminal domain-like"/>
    <property type="match status" value="2"/>
</dbReference>
<feature type="domain" description="PurM-like N-terminal" evidence="9">
    <location>
        <begin position="289"/>
        <end position="419"/>
    </location>
</feature>
<dbReference type="InterPro" id="IPR010918">
    <property type="entry name" value="PurM-like_C_dom"/>
</dbReference>
<feature type="binding site" evidence="8">
    <location>
        <position position="307"/>
    </location>
    <ligand>
        <name>Mg(2+)</name>
        <dbReference type="ChEBI" id="CHEBI:18420"/>
        <label>1</label>
    </ligand>
</feature>
<feature type="binding site" evidence="8">
    <location>
        <position position="500"/>
    </location>
    <ligand>
        <name>Mg(2+)</name>
        <dbReference type="ChEBI" id="CHEBI:18420"/>
        <label>2</label>
    </ligand>
</feature>
<dbReference type="SUPFAM" id="SSF55326">
    <property type="entry name" value="PurM N-terminal domain-like"/>
    <property type="match status" value="2"/>
</dbReference>
<feature type="domain" description="PurM-like N-terminal" evidence="9">
    <location>
        <begin position="673"/>
        <end position="772"/>
    </location>
</feature>
<feature type="active site" evidence="8">
    <location>
        <position position="244"/>
    </location>
</feature>
<comment type="function">
    <text evidence="8">Part of the phosphoribosylformylglycinamidine synthase complex involved in the purines biosynthetic pathway. Catalyzes the ATP-dependent conversion of formylglycinamide ribonucleotide (FGAR) and glutamine to yield formylglycinamidine ribonucleotide (FGAM) and glutamate. The FGAM synthase complex is composed of three subunits. PurQ produces an ammonia molecule by converting glutamine to glutamate. PurL transfers the ammonia molecule to FGAR to form FGAM in an ATP-dependent manner. PurS interacts with PurQ and PurL and is thought to assist in the transfer of the ammonia molecule from PurQ to PurL.</text>
</comment>
<comment type="caution">
    <text evidence="12">The sequence shown here is derived from an EMBL/GenBank/DDBJ whole genome shotgun (WGS) entry which is preliminary data.</text>
</comment>
<dbReference type="PANTHER" id="PTHR43555:SF1">
    <property type="entry name" value="PHOSPHORIBOSYLFORMYLGLYCINAMIDINE SYNTHASE SUBUNIT PURL"/>
    <property type="match status" value="1"/>
</dbReference>
<feature type="binding site" evidence="8">
    <location>
        <position position="305"/>
    </location>
    <ligand>
        <name>ATP</name>
        <dbReference type="ChEBI" id="CHEBI:30616"/>
    </ligand>
</feature>
<dbReference type="InterPro" id="IPR036604">
    <property type="entry name" value="PurS-like_sf"/>
</dbReference>
<evidence type="ECO:0000256" key="7">
    <source>
        <dbReference type="ARBA" id="ARBA00022842"/>
    </source>
</evidence>
<dbReference type="UniPathway" id="UPA00074">
    <property type="reaction ID" value="UER00128"/>
</dbReference>
<name>A0A1F5PKM1_9BACT</name>